<accession>A0AA41Z8Z7</accession>
<reference evidence="5" key="1">
    <citation type="submission" date="2022-06" db="EMBL/GenBank/DDBJ databases">
        <title>Sphingomonas sp. nov. isolated from rhizosphere soil of tomato.</title>
        <authorList>
            <person name="Dong H."/>
            <person name="Gao R."/>
        </authorList>
    </citation>
    <scope>NUCLEOTIDE SEQUENCE</scope>
    <source>
        <strain evidence="5">MMSM24</strain>
    </source>
</reference>
<dbReference type="Proteomes" id="UP001165565">
    <property type="component" value="Unassembled WGS sequence"/>
</dbReference>
<evidence type="ECO:0000256" key="1">
    <source>
        <dbReference type="ARBA" id="ARBA00023015"/>
    </source>
</evidence>
<dbReference type="PANTHER" id="PTHR46796">
    <property type="entry name" value="HTH-TYPE TRANSCRIPTIONAL ACTIVATOR RHAS-RELATED"/>
    <property type="match status" value="1"/>
</dbReference>
<dbReference type="AlphaFoldDB" id="A0AA41Z8Z7"/>
<sequence length="306" mass="34923">MGLTPRTGTSRDGHPLSLSRAPSGDLARFVARFFILIIERPDDAVLEDFLLHETAYVRVPTEGRWETHVAGKWIAYEGPMIFGAQRKRFPVRCTGPIVAAGFALRPAAWLAFADRPAYLLADRLETIDGAWGEALRWACEDIRQTERTFDRLEQVVRERIAARNARIDPALERFEAISRLDPGRTVADIARELGMIPRRLDRHVRAHFGHPPKTVLRRSRFLDMAAVLRGLAVPDADDLAEERFYDASHLNREFRLFLDMPPNRFRKTPTLLFTPGLEVRQQRKLTDMAMEQAVPWVAPKLPRAAE</sequence>
<feature type="domain" description="HTH araC/xylS-type" evidence="4">
    <location>
        <begin position="185"/>
        <end position="268"/>
    </location>
</feature>
<dbReference type="GO" id="GO:0043565">
    <property type="term" value="F:sequence-specific DNA binding"/>
    <property type="evidence" value="ECO:0007669"/>
    <property type="project" value="InterPro"/>
</dbReference>
<comment type="caution">
    <text evidence="5">The sequence shown here is derived from an EMBL/GenBank/DDBJ whole genome shotgun (WGS) entry which is preliminary data.</text>
</comment>
<dbReference type="InterPro" id="IPR050204">
    <property type="entry name" value="AraC_XylS_family_regulators"/>
</dbReference>
<dbReference type="Pfam" id="PF12833">
    <property type="entry name" value="HTH_18"/>
    <property type="match status" value="1"/>
</dbReference>
<dbReference type="EMBL" id="JANFAV010000005">
    <property type="protein sequence ID" value="MCW6535139.1"/>
    <property type="molecule type" value="Genomic_DNA"/>
</dbReference>
<evidence type="ECO:0000313" key="6">
    <source>
        <dbReference type="Proteomes" id="UP001165565"/>
    </source>
</evidence>
<evidence type="ECO:0000256" key="3">
    <source>
        <dbReference type="ARBA" id="ARBA00023163"/>
    </source>
</evidence>
<evidence type="ECO:0000259" key="4">
    <source>
        <dbReference type="PROSITE" id="PS01124"/>
    </source>
</evidence>
<gene>
    <name evidence="5" type="ORF">NEE01_10110</name>
</gene>
<evidence type="ECO:0000313" key="5">
    <source>
        <dbReference type="EMBL" id="MCW6535139.1"/>
    </source>
</evidence>
<name>A0AA41Z8Z7_9SPHN</name>
<dbReference type="RefSeq" id="WP_265268823.1">
    <property type="nucleotide sequence ID" value="NZ_JANFAV010000005.1"/>
</dbReference>
<keyword evidence="6" id="KW-1185">Reference proteome</keyword>
<dbReference type="PROSITE" id="PS01124">
    <property type="entry name" value="HTH_ARAC_FAMILY_2"/>
    <property type="match status" value="1"/>
</dbReference>
<keyword evidence="1" id="KW-0805">Transcription regulation</keyword>
<proteinExistence type="predicted"/>
<dbReference type="SMART" id="SM00342">
    <property type="entry name" value="HTH_ARAC"/>
    <property type="match status" value="1"/>
</dbReference>
<dbReference type="InterPro" id="IPR018060">
    <property type="entry name" value="HTH_AraC"/>
</dbReference>
<dbReference type="GO" id="GO:0003700">
    <property type="term" value="F:DNA-binding transcription factor activity"/>
    <property type="evidence" value="ECO:0007669"/>
    <property type="project" value="InterPro"/>
</dbReference>
<keyword evidence="3" id="KW-0804">Transcription</keyword>
<organism evidence="5 6">
    <name type="scientific">Sphingomonas lycopersici</name>
    <dbReference type="NCBI Taxonomy" id="2951807"/>
    <lineage>
        <taxon>Bacteria</taxon>
        <taxon>Pseudomonadati</taxon>
        <taxon>Pseudomonadota</taxon>
        <taxon>Alphaproteobacteria</taxon>
        <taxon>Sphingomonadales</taxon>
        <taxon>Sphingomonadaceae</taxon>
        <taxon>Sphingomonas</taxon>
    </lineage>
</organism>
<dbReference type="Gene3D" id="1.10.10.60">
    <property type="entry name" value="Homeodomain-like"/>
    <property type="match status" value="1"/>
</dbReference>
<keyword evidence="2" id="KW-0238">DNA-binding</keyword>
<evidence type="ECO:0000256" key="2">
    <source>
        <dbReference type="ARBA" id="ARBA00023125"/>
    </source>
</evidence>
<protein>
    <submittedName>
        <fullName evidence="5">AraC family transcriptional regulator</fullName>
    </submittedName>
</protein>